<organism evidence="5">
    <name type="scientific">Dissoconium aciculare CBS 342.82</name>
    <dbReference type="NCBI Taxonomy" id="1314786"/>
    <lineage>
        <taxon>Eukaryota</taxon>
        <taxon>Fungi</taxon>
        <taxon>Dikarya</taxon>
        <taxon>Ascomycota</taxon>
        <taxon>Pezizomycotina</taxon>
        <taxon>Dothideomycetes</taxon>
        <taxon>Dothideomycetidae</taxon>
        <taxon>Mycosphaerellales</taxon>
        <taxon>Dissoconiaceae</taxon>
        <taxon>Dissoconium</taxon>
    </lineage>
</organism>
<reference evidence="5" key="1">
    <citation type="submission" date="2020-01" db="EMBL/GenBank/DDBJ databases">
        <authorList>
            <consortium name="DOE Joint Genome Institute"/>
            <person name="Haridas S."/>
            <person name="Albert R."/>
            <person name="Binder M."/>
            <person name="Bloem J."/>
            <person name="Labutti K."/>
            <person name="Salamov A."/>
            <person name="Andreopoulos B."/>
            <person name="Baker S.E."/>
            <person name="Barry K."/>
            <person name="Bills G."/>
            <person name="Bluhm B.H."/>
            <person name="Cannon C."/>
            <person name="Castanera R."/>
            <person name="Culley D.E."/>
            <person name="Daum C."/>
            <person name="Ezra D."/>
            <person name="Gonzalez J.B."/>
            <person name="Henrissat B."/>
            <person name="Kuo A."/>
            <person name="Liang C."/>
            <person name="Lipzen A."/>
            <person name="Lutzoni F."/>
            <person name="Magnuson J."/>
            <person name="Mondo S."/>
            <person name="Nolan M."/>
            <person name="Ohm R."/>
            <person name="Pangilinan J."/>
            <person name="Park H.-J."/>
            <person name="Ramirez L."/>
            <person name="Alfaro M."/>
            <person name="Sun H."/>
            <person name="Tritt A."/>
            <person name="Yoshinaga Y."/>
            <person name="Zwiers L.-H."/>
            <person name="Turgeon B.G."/>
            <person name="Goodwin S.B."/>
            <person name="Spatafora J.W."/>
            <person name="Crous P.W."/>
            <person name="Grigoriev I.V."/>
        </authorList>
    </citation>
    <scope>NUCLEOTIDE SEQUENCE</scope>
    <source>
        <strain evidence="5">CBS 342.82</strain>
    </source>
</reference>
<accession>A0A6J3LVS7</accession>
<evidence type="ECO:0000259" key="3">
    <source>
        <dbReference type="Pfam" id="PF00588"/>
    </source>
</evidence>
<protein>
    <recommendedName>
        <fullName evidence="3">tRNA/rRNA methyltransferase SpoU type domain-containing protein</fullName>
    </recommendedName>
</protein>
<evidence type="ECO:0000313" key="5">
    <source>
        <dbReference type="RefSeq" id="XP_033456906.1"/>
    </source>
</evidence>
<keyword evidence="1" id="KW-0489">Methyltransferase</keyword>
<keyword evidence="4" id="KW-1185">Reference proteome</keyword>
<dbReference type="InterPro" id="IPR029028">
    <property type="entry name" value="Alpha/beta_knot_MTases"/>
</dbReference>
<dbReference type="GO" id="GO:0030488">
    <property type="term" value="P:tRNA methylation"/>
    <property type="evidence" value="ECO:0007669"/>
    <property type="project" value="InterPro"/>
</dbReference>
<keyword evidence="2" id="KW-0808">Transferase</keyword>
<name>A0A6J3LVS7_9PEZI</name>
<sequence length="1230" mass="137348">MASLAENDATGLLLKYIPLSERKAAIVNVAAQLTASSTFNDVGILASLLQMQPESTAMQTLVDNLSTRITNGQAQTVSLLCEAYPDLREQVVCDSISKIERAAALVQHDRKWSAVPMAASNATGEQDVRGSPADPDEHAKTTFAEVALHLASVGANLSSSTGGASGLILFRSCLILVGALDIKLALEAQRILSRIISESGTLASSEQHSIWLRIQELLDASDKQYQFIGSTLWLRLASPSTAIDVSILKDPRYWQLLVQGLRHGDSERRKSTLQILRASVDVAAGTPNLTSYIVAEDHQGIDSSKIRQQYSRFCTIFETIVLGRYLNQVQQCEPDLDFLTSSQSLIKPVWFYTLLACALDHKIQDSNRKFIGNWILRSQLRVDDHHEFISFLQETLLPWAMQGYLFTSSLRYNNNEVLVCRHGETLAGYLTQLLRRQELQRGDIVDAMLDNVLRKANNNFAYAMVYIFEGLGRALDSDQPPKLDASHLEKANKMVVWTGLLPEAARDFILARLWKMCYDYCSHQQGEGASQVIVDAAVMWEKTISKALSLESNRSAQLHGSISSLSPERSRRDLNEAETIKKCSRIVERLANEDKSLNSTELVTQLEDIWSDLEYLEFPSHLLTAIPGVLLHHNLPSIMQHDDILSESQEHLQTMIRNLLKQSDSKAYLLYPLLQQIRLNLVHMAIEPTFLNIEEFTVHLAEQPPAPTVDALLEDCTARLISNISVETKVFDHEFYCGKRESHGFAAFLDLVSRIEKIEIGASEKISQRLLQRWLRQKTPPPTVSQWKTVLQLQVLLLCLEQYIPAVSAADAERVLKDLHYILSIEPLPTYRYLVEWMIARIHLHHEDLRHVLLSELRVQDHHANPKFLASLMKIGVSVAKAPNSTENFGLDLMAIFVTLSASSKVVIRHEAQWQIPVLRDLAIVRKWDAVRDDTTFKALDDFVRSLQRFGDPPLDRRIDKLDPVADHNLTHLVEGTWYELDNVEKRQTNHECFVSLYASDAQLPVEAKAASCMPLGDAIVDTTTSTSVSKGLTESDKVLQNIENITQALGSVSNSTILQTKGAAYLESSRKRHSNLLVIASLIDNPYNLGGLSRVSEIFGAGGLFMSHTQVTSNREFSGVSVSSHLHLPLHSLPPNQLQGFLVEKKQKEGFVVCGIEQTDRSVMLGSVECALPEKCILVMGSEKEGIPALILSECDVLIEIPQIGITRSLNVQTAAGIVLCEYAKQHRL</sequence>
<dbReference type="GeneID" id="54361194"/>
<reference evidence="5" key="2">
    <citation type="submission" date="2020-04" db="EMBL/GenBank/DDBJ databases">
        <authorList>
            <consortium name="NCBI Genome Project"/>
        </authorList>
    </citation>
    <scope>NUCLEOTIDE SEQUENCE</scope>
    <source>
        <strain evidence="5">CBS 342.82</strain>
    </source>
</reference>
<dbReference type="PANTHER" id="PTHR12029">
    <property type="entry name" value="RNA METHYLTRANSFERASE"/>
    <property type="match status" value="1"/>
</dbReference>
<dbReference type="PANTHER" id="PTHR12029:SF11">
    <property type="entry name" value="METHYLTRANSFERASE TARBP1-RELATED"/>
    <property type="match status" value="1"/>
</dbReference>
<evidence type="ECO:0000313" key="4">
    <source>
        <dbReference type="Proteomes" id="UP000504637"/>
    </source>
</evidence>
<dbReference type="InterPro" id="IPR001537">
    <property type="entry name" value="SpoU_MeTrfase"/>
</dbReference>
<dbReference type="InterPro" id="IPR044748">
    <property type="entry name" value="Trm3/TARBP1_C"/>
</dbReference>
<dbReference type="RefSeq" id="XP_033456906.1">
    <property type="nucleotide sequence ID" value="XM_033603394.1"/>
</dbReference>
<dbReference type="GO" id="GO:0003723">
    <property type="term" value="F:RNA binding"/>
    <property type="evidence" value="ECO:0007669"/>
    <property type="project" value="InterPro"/>
</dbReference>
<dbReference type="OrthoDB" id="241340at2759"/>
<dbReference type="CDD" id="cd18091">
    <property type="entry name" value="SpoU-like_TRM3-like"/>
    <property type="match status" value="1"/>
</dbReference>
<dbReference type="InterPro" id="IPR029026">
    <property type="entry name" value="tRNA_m1G_MTases_N"/>
</dbReference>
<dbReference type="Gene3D" id="3.40.1280.10">
    <property type="match status" value="1"/>
</dbReference>
<dbReference type="InterPro" id="IPR045330">
    <property type="entry name" value="TRM3/TARBP1"/>
</dbReference>
<dbReference type="Proteomes" id="UP000504637">
    <property type="component" value="Unplaced"/>
</dbReference>
<dbReference type="SUPFAM" id="SSF75217">
    <property type="entry name" value="alpha/beta knot"/>
    <property type="match status" value="1"/>
</dbReference>
<proteinExistence type="predicted"/>
<evidence type="ECO:0000256" key="2">
    <source>
        <dbReference type="ARBA" id="ARBA00022679"/>
    </source>
</evidence>
<dbReference type="Pfam" id="PF00588">
    <property type="entry name" value="SpoU_methylase"/>
    <property type="match status" value="1"/>
</dbReference>
<dbReference type="AlphaFoldDB" id="A0A6J3LVS7"/>
<dbReference type="GO" id="GO:0016423">
    <property type="term" value="F:tRNA (guanine) methyltransferase activity"/>
    <property type="evidence" value="ECO:0007669"/>
    <property type="project" value="InterPro"/>
</dbReference>
<feature type="domain" description="tRNA/rRNA methyltransferase SpoU type" evidence="3">
    <location>
        <begin position="1077"/>
        <end position="1221"/>
    </location>
</feature>
<reference evidence="5" key="3">
    <citation type="submission" date="2025-08" db="UniProtKB">
        <authorList>
            <consortium name="RefSeq"/>
        </authorList>
    </citation>
    <scope>IDENTIFICATION</scope>
    <source>
        <strain evidence="5">CBS 342.82</strain>
    </source>
</reference>
<evidence type="ECO:0000256" key="1">
    <source>
        <dbReference type="ARBA" id="ARBA00022603"/>
    </source>
</evidence>
<gene>
    <name evidence="5" type="ORF">K489DRAFT_373097</name>
</gene>